<keyword evidence="1" id="KW-0678">Repressor</keyword>
<comment type="caution">
    <text evidence="7">The sequence shown here is derived from an EMBL/GenBank/DDBJ whole genome shotgun (WGS) entry which is preliminary data.</text>
</comment>
<evidence type="ECO:0000256" key="4">
    <source>
        <dbReference type="ARBA" id="ARBA00023163"/>
    </source>
</evidence>
<dbReference type="SUPFAM" id="SSF48498">
    <property type="entry name" value="Tetracyclin repressor-like, C-terminal domain"/>
    <property type="match status" value="1"/>
</dbReference>
<keyword evidence="3 5" id="KW-0238">DNA-binding</keyword>
<evidence type="ECO:0000256" key="3">
    <source>
        <dbReference type="ARBA" id="ARBA00023125"/>
    </source>
</evidence>
<dbReference type="EMBL" id="JMSZ01000021">
    <property type="protein sequence ID" value="KDE39833.1"/>
    <property type="molecule type" value="Genomic_DNA"/>
</dbReference>
<dbReference type="PANTHER" id="PTHR30055">
    <property type="entry name" value="HTH-TYPE TRANSCRIPTIONAL REGULATOR RUTR"/>
    <property type="match status" value="1"/>
</dbReference>
<evidence type="ECO:0000256" key="1">
    <source>
        <dbReference type="ARBA" id="ARBA00022491"/>
    </source>
</evidence>
<evidence type="ECO:0000256" key="2">
    <source>
        <dbReference type="ARBA" id="ARBA00023015"/>
    </source>
</evidence>
<dbReference type="Gene3D" id="1.10.357.10">
    <property type="entry name" value="Tetracycline Repressor, domain 2"/>
    <property type="match status" value="1"/>
</dbReference>
<accession>A0A063Y0H8</accession>
<name>A0A063Y0H8_9GAMM</name>
<dbReference type="STRING" id="267850.ADINL_1470"/>
<proteinExistence type="predicted"/>
<dbReference type="PROSITE" id="PS50977">
    <property type="entry name" value="HTH_TETR_2"/>
    <property type="match status" value="1"/>
</dbReference>
<dbReference type="NCBIfam" id="NF001978">
    <property type="entry name" value="PRK00767.1"/>
    <property type="match status" value="1"/>
</dbReference>
<evidence type="ECO:0000259" key="6">
    <source>
        <dbReference type="PROSITE" id="PS50977"/>
    </source>
</evidence>
<evidence type="ECO:0000313" key="8">
    <source>
        <dbReference type="Proteomes" id="UP000027318"/>
    </source>
</evidence>
<feature type="DNA-binding region" description="H-T-H motif" evidence="5">
    <location>
        <begin position="30"/>
        <end position="49"/>
    </location>
</feature>
<dbReference type="GO" id="GO:0003700">
    <property type="term" value="F:DNA-binding transcription factor activity"/>
    <property type="evidence" value="ECO:0007669"/>
    <property type="project" value="TreeGrafter"/>
</dbReference>
<gene>
    <name evidence="7" type="ORF">ADINL_1470</name>
</gene>
<evidence type="ECO:0000313" key="7">
    <source>
        <dbReference type="EMBL" id="KDE39833.1"/>
    </source>
</evidence>
<dbReference type="PRINTS" id="PR00455">
    <property type="entry name" value="HTHTETR"/>
</dbReference>
<dbReference type="InterPro" id="IPR001647">
    <property type="entry name" value="HTH_TetR"/>
</dbReference>
<dbReference type="OrthoDB" id="7618612at2"/>
<dbReference type="RefSeq" id="WP_051632639.1">
    <property type="nucleotide sequence ID" value="NZ_JBKBNO010000003.1"/>
</dbReference>
<dbReference type="Pfam" id="PF13977">
    <property type="entry name" value="TetR_C_6"/>
    <property type="match status" value="1"/>
</dbReference>
<dbReference type="AlphaFoldDB" id="A0A063Y0H8"/>
<sequence length="196" mass="22098">MKTRIRDIRRMDLTRAAYQVMLEHGLANTTVARVGEQAGMSHGIVNYHFKNKGELLNAVVRYANRLIGDRVVALMREATTPREKLSAVLGGYFDPEIFNPENARAWLALYAQTPKSSGFVRLQNLIYSRLQSNLLCYLKKLMPLEQALDVSRGLSLMMDGLWLQQAMDGCEVPCSLALRMTESYLDCMVEKHGAGQ</sequence>
<evidence type="ECO:0000256" key="5">
    <source>
        <dbReference type="PROSITE-ProRule" id="PRU00335"/>
    </source>
</evidence>
<keyword evidence="4" id="KW-0804">Transcription</keyword>
<reference evidence="7 8" key="1">
    <citation type="journal article" date="2005" name="Int. J. Syst. Evol. Microbiol.">
        <title>Nitrincola lacisaponensis gen. nov., sp. nov., a novel alkaliphilic bacterium isolated from an alkaline, saline lake.</title>
        <authorList>
            <person name="Dimitriu P.A."/>
            <person name="Shukla S.K."/>
            <person name="Conradt J."/>
            <person name="Marquez M.C."/>
            <person name="Ventosa A."/>
            <person name="Maglia A."/>
            <person name="Peyton B.M."/>
            <person name="Pinkart H.C."/>
            <person name="Mormile M.R."/>
        </authorList>
    </citation>
    <scope>NUCLEOTIDE SEQUENCE [LARGE SCALE GENOMIC DNA]</scope>
    <source>
        <strain evidence="7 8">4CA</strain>
    </source>
</reference>
<dbReference type="InterPro" id="IPR009057">
    <property type="entry name" value="Homeodomain-like_sf"/>
</dbReference>
<keyword evidence="8" id="KW-1185">Reference proteome</keyword>
<keyword evidence="2" id="KW-0805">Transcription regulation</keyword>
<dbReference type="PANTHER" id="PTHR30055:SF234">
    <property type="entry name" value="HTH-TYPE TRANSCRIPTIONAL REGULATOR BETI"/>
    <property type="match status" value="1"/>
</dbReference>
<dbReference type="InterPro" id="IPR039538">
    <property type="entry name" value="BetI_C"/>
</dbReference>
<dbReference type="InterPro" id="IPR036271">
    <property type="entry name" value="Tet_transcr_reg_TetR-rel_C_sf"/>
</dbReference>
<dbReference type="GO" id="GO:0000976">
    <property type="term" value="F:transcription cis-regulatory region binding"/>
    <property type="evidence" value="ECO:0007669"/>
    <property type="project" value="TreeGrafter"/>
</dbReference>
<protein>
    <submittedName>
        <fullName evidence="7">HTH-type transcriptional regulator BetI</fullName>
    </submittedName>
</protein>
<dbReference type="Pfam" id="PF00440">
    <property type="entry name" value="TetR_N"/>
    <property type="match status" value="1"/>
</dbReference>
<dbReference type="InterPro" id="IPR050109">
    <property type="entry name" value="HTH-type_TetR-like_transc_reg"/>
</dbReference>
<feature type="domain" description="HTH tetR-type" evidence="6">
    <location>
        <begin position="7"/>
        <end position="67"/>
    </location>
</feature>
<dbReference type="SUPFAM" id="SSF46689">
    <property type="entry name" value="Homeodomain-like"/>
    <property type="match status" value="1"/>
</dbReference>
<dbReference type="Proteomes" id="UP000027318">
    <property type="component" value="Unassembled WGS sequence"/>
</dbReference>
<organism evidence="7 8">
    <name type="scientific">Nitrincola lacisaponensis</name>
    <dbReference type="NCBI Taxonomy" id="267850"/>
    <lineage>
        <taxon>Bacteria</taxon>
        <taxon>Pseudomonadati</taxon>
        <taxon>Pseudomonadota</taxon>
        <taxon>Gammaproteobacteria</taxon>
        <taxon>Oceanospirillales</taxon>
        <taxon>Oceanospirillaceae</taxon>
        <taxon>Nitrincola</taxon>
    </lineage>
</organism>